<comment type="caution">
    <text evidence="2">The sequence shown here is derived from an EMBL/GenBank/DDBJ whole genome shotgun (WGS) entry which is preliminary data.</text>
</comment>
<dbReference type="GO" id="GO:0008235">
    <property type="term" value="F:metalloexopeptidase activity"/>
    <property type="evidence" value="ECO:0007669"/>
    <property type="project" value="InterPro"/>
</dbReference>
<dbReference type="PANTHER" id="PTHR12147">
    <property type="entry name" value="METALLOPEPTIDASE M28 FAMILY MEMBER"/>
    <property type="match status" value="1"/>
</dbReference>
<evidence type="ECO:0000313" key="3">
    <source>
        <dbReference type="Proteomes" id="UP000598146"/>
    </source>
</evidence>
<keyword evidence="3" id="KW-1185">Reference proteome</keyword>
<evidence type="ECO:0000259" key="1">
    <source>
        <dbReference type="Pfam" id="PF04389"/>
    </source>
</evidence>
<organism evidence="2 3">
    <name type="scientific">Actinoplanes aureus</name>
    <dbReference type="NCBI Taxonomy" id="2792083"/>
    <lineage>
        <taxon>Bacteria</taxon>
        <taxon>Bacillati</taxon>
        <taxon>Actinomycetota</taxon>
        <taxon>Actinomycetes</taxon>
        <taxon>Micromonosporales</taxon>
        <taxon>Micromonosporaceae</taxon>
        <taxon>Actinoplanes</taxon>
    </lineage>
</organism>
<dbReference type="InterPro" id="IPR007484">
    <property type="entry name" value="Peptidase_M28"/>
</dbReference>
<dbReference type="AlphaFoldDB" id="A0A931CHL1"/>
<dbReference type="Pfam" id="PF04389">
    <property type="entry name" value="Peptidase_M28"/>
    <property type="match status" value="1"/>
</dbReference>
<name>A0A931CHL1_9ACTN</name>
<accession>A0A931CHL1</accession>
<dbReference type="GO" id="GO:0006508">
    <property type="term" value="P:proteolysis"/>
    <property type="evidence" value="ECO:0007669"/>
    <property type="project" value="InterPro"/>
</dbReference>
<dbReference type="Proteomes" id="UP000598146">
    <property type="component" value="Unassembled WGS sequence"/>
</dbReference>
<dbReference type="SUPFAM" id="SSF53187">
    <property type="entry name" value="Zn-dependent exopeptidases"/>
    <property type="match status" value="1"/>
</dbReference>
<dbReference type="InterPro" id="IPR045175">
    <property type="entry name" value="M28_fam"/>
</dbReference>
<gene>
    <name evidence="2" type="ORF">I4J89_34690</name>
</gene>
<dbReference type="Gene3D" id="3.40.630.10">
    <property type="entry name" value="Zn peptidases"/>
    <property type="match status" value="2"/>
</dbReference>
<reference evidence="2" key="1">
    <citation type="submission" date="2020-11" db="EMBL/GenBank/DDBJ databases">
        <title>Isolation and identification of active actinomycetes.</title>
        <authorList>
            <person name="Sun X."/>
        </authorList>
    </citation>
    <scope>NUCLEOTIDE SEQUENCE</scope>
    <source>
        <strain evidence="2">NEAU-A11</strain>
    </source>
</reference>
<sequence length="424" mass="42526">MTSAVQTTPLAGLDALLARVSGERLAATVTALAGEAFAGRRVGSPGGAAARAWLTGVLAEAGATVVEEAFTVRNVPQVYAPPGVSWRRDGIAVPLVFGRDIAVHLASADVPQPRRGGLAVAGYGDPSGRWLLVPPGMNLFDAYGHAEGAAGLLLGRGVDADGWHYTMLAGPNPGPLPVLSVESRLHEQMTIAARRAGTDAGGLLSASTPIRRAQVAGVNLHARFRPAPPGGLDLLFTAHYDGVGDHPGLRQPAAADNGSGVAVVGEAARLLASALPQGVGLSVALLDAEETGALGSAHHAGQLVAASHRPVVINVDGAGNLQQAAAVEAGGPAHGLLAVLDQAARHTGLPLAAGPVASDNRRYAAAGLAAIGIGAGMAGYHSPADTAERVETATMVALARLVVATAWLAGAQSATVLSPIGDER</sequence>
<evidence type="ECO:0000313" key="2">
    <source>
        <dbReference type="EMBL" id="MBG0566606.1"/>
    </source>
</evidence>
<dbReference type="PANTHER" id="PTHR12147:SF26">
    <property type="entry name" value="PEPTIDASE M28 DOMAIN-CONTAINING PROTEIN"/>
    <property type="match status" value="1"/>
</dbReference>
<feature type="domain" description="Peptidase M28" evidence="1">
    <location>
        <begin position="219"/>
        <end position="405"/>
    </location>
</feature>
<protein>
    <submittedName>
        <fullName evidence="2">M28 family peptidase</fullName>
    </submittedName>
</protein>
<proteinExistence type="predicted"/>
<dbReference type="RefSeq" id="WP_196418373.1">
    <property type="nucleotide sequence ID" value="NZ_JADQTO010000021.1"/>
</dbReference>
<dbReference type="EMBL" id="JADQTO010000021">
    <property type="protein sequence ID" value="MBG0566606.1"/>
    <property type="molecule type" value="Genomic_DNA"/>
</dbReference>